<reference evidence="2 3" key="1">
    <citation type="submission" date="2020-02" db="EMBL/GenBank/DDBJ databases">
        <title>Characterization of vanA genotype vancomycin-resistant Enterococcus saigonensis VE80.</title>
        <authorList>
            <person name="Harada T."/>
            <person name="Motooka D."/>
            <person name="Nakamura S."/>
            <person name="Yamamoto Y."/>
            <person name="Kawahara R."/>
            <person name="Kawatsu K."/>
        </authorList>
    </citation>
    <scope>NUCLEOTIDE SEQUENCE [LARGE SCALE GENOMIC DNA]</scope>
    <source>
        <strain evidence="2 3">VE80</strain>
    </source>
</reference>
<feature type="domain" description="GyrI-like small molecule binding" evidence="1">
    <location>
        <begin position="17"/>
        <end position="201"/>
    </location>
</feature>
<dbReference type="EMBL" id="AP022822">
    <property type="protein sequence ID" value="BCA84769.1"/>
    <property type="molecule type" value="Genomic_DNA"/>
</dbReference>
<accession>A0A679I9R1</accession>
<dbReference type="InterPro" id="IPR011256">
    <property type="entry name" value="Reg_factor_effector_dom_sf"/>
</dbReference>
<dbReference type="RefSeq" id="WP_173102153.1">
    <property type="nucleotide sequence ID" value="NZ_AP022822.1"/>
</dbReference>
<name>A0A679I9R1_9ENTE</name>
<protein>
    <recommendedName>
        <fullName evidence="1">GyrI-like small molecule binding domain-containing protein</fullName>
    </recommendedName>
</protein>
<keyword evidence="3" id="KW-1185">Reference proteome</keyword>
<dbReference type="AlphaFoldDB" id="A0A679I9R1"/>
<proteinExistence type="predicted"/>
<evidence type="ECO:0000259" key="1">
    <source>
        <dbReference type="Pfam" id="PF06445"/>
    </source>
</evidence>
<dbReference type="SUPFAM" id="SSF55136">
    <property type="entry name" value="Probable bacterial effector-binding domain"/>
    <property type="match status" value="1"/>
</dbReference>
<dbReference type="InterPro" id="IPR008319">
    <property type="entry name" value="GyrI-like_CCH_Lin2189-like"/>
</dbReference>
<sequence>MKIDWSKQEKTLYTAKKPTIITIPSQQFITLTGCGNPNDSLFTKKISALFPIAYGIKMAIKKGALGESIDYRVYPLEGVWTTTDGSKGENLNKDALKYKIMLRQPGFVTEDFFNAIKTKTLIKKENPYFDDVKWEVYEEGQVLQMIHTGTFDTETKTFNQMENFLAENKLTKTVMMGDYWHREIYLNDFRRTQPEKLQTLLRYKIKA</sequence>
<evidence type="ECO:0000313" key="2">
    <source>
        <dbReference type="EMBL" id="BCA84769.1"/>
    </source>
</evidence>
<dbReference type="PROSITE" id="PS51257">
    <property type="entry name" value="PROKAR_LIPOPROTEIN"/>
    <property type="match status" value="1"/>
</dbReference>
<evidence type="ECO:0000313" key="3">
    <source>
        <dbReference type="Proteomes" id="UP000502998"/>
    </source>
</evidence>
<dbReference type="PIRSF" id="PIRSF031644">
    <property type="entry name" value="UCP031644"/>
    <property type="match status" value="1"/>
</dbReference>
<dbReference type="KEGG" id="esg:EsVE80_02920"/>
<dbReference type="InterPro" id="IPR029442">
    <property type="entry name" value="GyrI-like"/>
</dbReference>
<gene>
    <name evidence="2" type="ORF">EsVE80_02920</name>
</gene>
<dbReference type="Proteomes" id="UP000502998">
    <property type="component" value="Chromosome"/>
</dbReference>
<organism evidence="2 3">
    <name type="scientific">Enterococcus saigonensis</name>
    <dbReference type="NCBI Taxonomy" id="1805431"/>
    <lineage>
        <taxon>Bacteria</taxon>
        <taxon>Bacillati</taxon>
        <taxon>Bacillota</taxon>
        <taxon>Bacilli</taxon>
        <taxon>Lactobacillales</taxon>
        <taxon>Enterococcaceae</taxon>
        <taxon>Enterococcus</taxon>
    </lineage>
</organism>
<dbReference type="Gene3D" id="3.20.80.10">
    <property type="entry name" value="Regulatory factor, effector binding domain"/>
    <property type="match status" value="1"/>
</dbReference>
<dbReference type="Pfam" id="PF06445">
    <property type="entry name" value="GyrI-like"/>
    <property type="match status" value="1"/>
</dbReference>